<protein>
    <submittedName>
        <fullName evidence="1">Uncharacterized protein</fullName>
    </submittedName>
</protein>
<comment type="caution">
    <text evidence="1">The sequence shown here is derived from an EMBL/GenBank/DDBJ whole genome shotgun (WGS) entry which is preliminary data.</text>
</comment>
<dbReference type="EMBL" id="APWK03000286">
    <property type="protein sequence ID" value="PHH49089.1"/>
    <property type="molecule type" value="Genomic_DNA"/>
</dbReference>
<dbReference type="AlphaFoldDB" id="A0A2C5VYQ9"/>
<reference evidence="1 2" key="2">
    <citation type="journal article" date="2013" name="IMA Fungus">
        <title>IMA Genome-F 1: Ceratocystis fimbriata: Draft nuclear genome sequence for the plant pathogen, Ceratocystis fimbriata.</title>
        <authorList>
            <person name="Wilken P.M."/>
            <person name="Steenkamp E.T."/>
            <person name="Wingfield M.J."/>
            <person name="de Beer Z.W."/>
            <person name="Wingfield B.D."/>
        </authorList>
    </citation>
    <scope>NUCLEOTIDE SEQUENCE [LARGE SCALE GENOMIC DNA]</scope>
    <source>
        <strain evidence="1 2">CBS 114723</strain>
    </source>
</reference>
<evidence type="ECO:0000313" key="2">
    <source>
        <dbReference type="Proteomes" id="UP000222788"/>
    </source>
</evidence>
<proteinExistence type="predicted"/>
<accession>A0A2C5VYQ9</accession>
<dbReference type="Proteomes" id="UP000222788">
    <property type="component" value="Unassembled WGS sequence"/>
</dbReference>
<sequence length="84" mass="9358">MQRPIIGTRIKAPAKLIRVSRGNNTEPGPYFSPASRHPQPFYPRPKFSEARIVGAQENLRNNGNPVYQEYEDPMCLHIGAVGGP</sequence>
<organism evidence="1 2">
    <name type="scientific">Ceratocystis fimbriata CBS 114723</name>
    <dbReference type="NCBI Taxonomy" id="1035309"/>
    <lineage>
        <taxon>Eukaryota</taxon>
        <taxon>Fungi</taxon>
        <taxon>Dikarya</taxon>
        <taxon>Ascomycota</taxon>
        <taxon>Pezizomycotina</taxon>
        <taxon>Sordariomycetes</taxon>
        <taxon>Hypocreomycetidae</taxon>
        <taxon>Microascales</taxon>
        <taxon>Ceratocystidaceae</taxon>
        <taxon>Ceratocystis</taxon>
    </lineage>
</organism>
<evidence type="ECO:0000313" key="1">
    <source>
        <dbReference type="EMBL" id="PHH49089.1"/>
    </source>
</evidence>
<gene>
    <name evidence="1" type="ORF">CFIMG_007971RA00001</name>
</gene>
<reference evidence="1 2" key="1">
    <citation type="journal article" date="2013" name="Fungal Biol.">
        <title>Analysis of microsatellite markers in the genome of the plant pathogen Ceratocystis fimbriata.</title>
        <authorList>
            <person name="Simpson M.C."/>
            <person name="Wilken P.M."/>
            <person name="Coetzee M.P."/>
            <person name="Wingfield M.J."/>
            <person name="Wingfield B.D."/>
        </authorList>
    </citation>
    <scope>NUCLEOTIDE SEQUENCE [LARGE SCALE GENOMIC DNA]</scope>
    <source>
        <strain evidence="1 2">CBS 114723</strain>
    </source>
</reference>
<keyword evidence="2" id="KW-1185">Reference proteome</keyword>
<name>A0A2C5VYQ9_9PEZI</name>